<dbReference type="RefSeq" id="WP_225699347.1">
    <property type="nucleotide sequence ID" value="NZ_JAIXNE010000006.1"/>
</dbReference>
<keyword evidence="5" id="KW-0407">Ion channel</keyword>
<dbReference type="AlphaFoldDB" id="A0A9X1HUF1"/>
<keyword evidence="2" id="KW-0472">Membrane</keyword>
<dbReference type="Proteomes" id="UP001139409">
    <property type="component" value="Unassembled WGS sequence"/>
</dbReference>
<dbReference type="Pfam" id="PF02254">
    <property type="entry name" value="TrkA_N"/>
    <property type="match status" value="1"/>
</dbReference>
<dbReference type="PANTHER" id="PTHR43833">
    <property type="entry name" value="POTASSIUM CHANNEL PROTEIN 2-RELATED-RELATED"/>
    <property type="match status" value="1"/>
</dbReference>
<gene>
    <name evidence="5" type="ORF">LDX50_26685</name>
</gene>
<reference evidence="5" key="1">
    <citation type="submission" date="2021-09" db="EMBL/GenBank/DDBJ databases">
        <title>Fulvivirga sp. isolated from coastal sediment.</title>
        <authorList>
            <person name="Yu H."/>
        </authorList>
    </citation>
    <scope>NUCLEOTIDE SEQUENCE</scope>
    <source>
        <strain evidence="5">1062</strain>
    </source>
</reference>
<sequence>MPRSIERIFIATFLFFLSIIGGTIGYVVIEGYGIVDAAYMAVITFSTVGFTEVNPLSDIGKIFTTGYIVVNLAIFAYSVSVVSSFLFEGELQKIFKNLKSSREVKKLNQHVIVCGFGKNGAQACEELYAENRPFVVVERDPEVIKSFSNERNYMFINGNATMDEVLEEAGIVRASTVITALPNDADNVFITLTARGMNQGIRVIAKASEANSETKLYRAGAEHVVMPDRLGGIHMANLVTKPVVIEFLELLNGVGEEKLMLEEVPYSRMKDEFHDLSLKDLNIRQRTGVTVIAFKDDVQGFIFNPHSDKIVSEGDTMIILGRYDQIHNFLDIYLKH</sequence>
<evidence type="ECO:0000256" key="2">
    <source>
        <dbReference type="SAM" id="Phobius"/>
    </source>
</evidence>
<dbReference type="GO" id="GO:0008324">
    <property type="term" value="F:monoatomic cation transmembrane transporter activity"/>
    <property type="evidence" value="ECO:0007669"/>
    <property type="project" value="InterPro"/>
</dbReference>
<dbReference type="Gene3D" id="3.30.70.1450">
    <property type="entry name" value="Regulator of K+ conductance, C-terminal domain"/>
    <property type="match status" value="1"/>
</dbReference>
<dbReference type="SUPFAM" id="SSF116726">
    <property type="entry name" value="TrkA C-terminal domain-like"/>
    <property type="match status" value="1"/>
</dbReference>
<proteinExistence type="predicted"/>
<evidence type="ECO:0000313" key="5">
    <source>
        <dbReference type="EMBL" id="MCA6078489.1"/>
    </source>
</evidence>
<evidence type="ECO:0000259" key="4">
    <source>
        <dbReference type="PROSITE" id="PS51202"/>
    </source>
</evidence>
<keyword evidence="2" id="KW-0812">Transmembrane</keyword>
<dbReference type="GO" id="GO:0006813">
    <property type="term" value="P:potassium ion transport"/>
    <property type="evidence" value="ECO:0007669"/>
    <property type="project" value="InterPro"/>
</dbReference>
<dbReference type="SUPFAM" id="SSF81324">
    <property type="entry name" value="Voltage-gated potassium channels"/>
    <property type="match status" value="1"/>
</dbReference>
<dbReference type="SUPFAM" id="SSF51735">
    <property type="entry name" value="NAD(P)-binding Rossmann-fold domains"/>
    <property type="match status" value="1"/>
</dbReference>
<accession>A0A9X1HUF1</accession>
<dbReference type="InterPro" id="IPR003148">
    <property type="entry name" value="RCK_N"/>
</dbReference>
<dbReference type="InterPro" id="IPR036291">
    <property type="entry name" value="NAD(P)-bd_dom_sf"/>
</dbReference>
<comment type="subcellular location">
    <subcellularLocation>
        <location evidence="1">Cell membrane</location>
        <topology evidence="1">Multi-pass membrane protein</topology>
    </subcellularLocation>
</comment>
<evidence type="ECO:0000259" key="3">
    <source>
        <dbReference type="PROSITE" id="PS51201"/>
    </source>
</evidence>
<organism evidence="5 6">
    <name type="scientific">Fulvivirga sedimenti</name>
    <dbReference type="NCBI Taxonomy" id="2879465"/>
    <lineage>
        <taxon>Bacteria</taxon>
        <taxon>Pseudomonadati</taxon>
        <taxon>Bacteroidota</taxon>
        <taxon>Cytophagia</taxon>
        <taxon>Cytophagales</taxon>
        <taxon>Fulvivirgaceae</taxon>
        <taxon>Fulvivirga</taxon>
    </lineage>
</organism>
<keyword evidence="5" id="KW-0406">Ion transport</keyword>
<dbReference type="PROSITE" id="PS51201">
    <property type="entry name" value="RCK_N"/>
    <property type="match status" value="1"/>
</dbReference>
<feature type="domain" description="RCK C-terminal" evidence="4">
    <location>
        <begin position="248"/>
        <end position="335"/>
    </location>
</feature>
<dbReference type="InterPro" id="IPR036721">
    <property type="entry name" value="RCK_C_sf"/>
</dbReference>
<feature type="transmembrane region" description="Helical" evidence="2">
    <location>
        <begin position="7"/>
        <end position="28"/>
    </location>
</feature>
<dbReference type="GO" id="GO:0005886">
    <property type="term" value="C:plasma membrane"/>
    <property type="evidence" value="ECO:0007669"/>
    <property type="project" value="UniProtKB-SubCell"/>
</dbReference>
<dbReference type="InterPro" id="IPR050721">
    <property type="entry name" value="Trk_Ktr_HKT_K-transport"/>
</dbReference>
<dbReference type="InterPro" id="IPR013099">
    <property type="entry name" value="K_chnl_dom"/>
</dbReference>
<feature type="transmembrane region" description="Helical" evidence="2">
    <location>
        <begin position="34"/>
        <end position="53"/>
    </location>
</feature>
<name>A0A9X1HUF1_9BACT</name>
<dbReference type="PROSITE" id="PS51202">
    <property type="entry name" value="RCK_C"/>
    <property type="match status" value="1"/>
</dbReference>
<feature type="transmembrane region" description="Helical" evidence="2">
    <location>
        <begin position="65"/>
        <end position="87"/>
    </location>
</feature>
<evidence type="ECO:0000256" key="1">
    <source>
        <dbReference type="ARBA" id="ARBA00004651"/>
    </source>
</evidence>
<dbReference type="Pfam" id="PF07885">
    <property type="entry name" value="Ion_trans_2"/>
    <property type="match status" value="1"/>
</dbReference>
<dbReference type="Pfam" id="PF02080">
    <property type="entry name" value="TrkA_C"/>
    <property type="match status" value="1"/>
</dbReference>
<keyword evidence="6" id="KW-1185">Reference proteome</keyword>
<protein>
    <submittedName>
        <fullName evidence="5">Potassium channel protein</fullName>
    </submittedName>
</protein>
<keyword evidence="5" id="KW-0813">Transport</keyword>
<evidence type="ECO:0000313" key="6">
    <source>
        <dbReference type="Proteomes" id="UP001139409"/>
    </source>
</evidence>
<dbReference type="Gene3D" id="3.40.50.720">
    <property type="entry name" value="NAD(P)-binding Rossmann-like Domain"/>
    <property type="match status" value="1"/>
</dbReference>
<dbReference type="InterPro" id="IPR006037">
    <property type="entry name" value="RCK_C"/>
</dbReference>
<comment type="caution">
    <text evidence="5">The sequence shown here is derived from an EMBL/GenBank/DDBJ whole genome shotgun (WGS) entry which is preliminary data.</text>
</comment>
<keyword evidence="2" id="KW-1133">Transmembrane helix</keyword>
<dbReference type="PANTHER" id="PTHR43833:SF9">
    <property type="entry name" value="POTASSIUM CHANNEL PROTEIN YUGO-RELATED"/>
    <property type="match status" value="1"/>
</dbReference>
<dbReference type="EMBL" id="JAIXNE010000006">
    <property type="protein sequence ID" value="MCA6078489.1"/>
    <property type="molecule type" value="Genomic_DNA"/>
</dbReference>
<feature type="domain" description="RCK N-terminal" evidence="3">
    <location>
        <begin position="108"/>
        <end position="225"/>
    </location>
</feature>
<dbReference type="Gene3D" id="1.10.287.70">
    <property type="match status" value="1"/>
</dbReference>